<accession>A0AAX1MMM2</accession>
<dbReference type="GeneID" id="70092216"/>
<gene>
    <name evidence="1" type="ORF">H2677_06810</name>
</gene>
<evidence type="ECO:0000313" key="1">
    <source>
        <dbReference type="EMBL" id="QUY37862.1"/>
    </source>
</evidence>
<dbReference type="Proteomes" id="UP000679388">
    <property type="component" value="Chromosome"/>
</dbReference>
<organism evidence="1 2">
    <name type="scientific">Acinetobacter junii</name>
    <dbReference type="NCBI Taxonomy" id="40215"/>
    <lineage>
        <taxon>Bacteria</taxon>
        <taxon>Pseudomonadati</taxon>
        <taxon>Pseudomonadota</taxon>
        <taxon>Gammaproteobacteria</taxon>
        <taxon>Moraxellales</taxon>
        <taxon>Moraxellaceae</taxon>
        <taxon>Acinetobacter</taxon>
    </lineage>
</organism>
<reference evidence="1" key="1">
    <citation type="submission" date="2020-07" db="EMBL/GenBank/DDBJ databases">
        <title>Acinetobacter junii strain YR7 chromosome and plasmid pNDM-YR7.</title>
        <authorList>
            <person name="Tang B."/>
        </authorList>
    </citation>
    <scope>NUCLEOTIDE SEQUENCE</scope>
    <source>
        <strain evidence="1">YR7</strain>
    </source>
</reference>
<name>A0AAX1MMM2_ACIJU</name>
<dbReference type="AlphaFoldDB" id="A0AAX1MMM2"/>
<dbReference type="RefSeq" id="WP_212639448.1">
    <property type="nucleotide sequence ID" value="NZ_CP059558.1"/>
</dbReference>
<proteinExistence type="predicted"/>
<protein>
    <submittedName>
        <fullName evidence="1">Uncharacterized protein</fullName>
    </submittedName>
</protein>
<evidence type="ECO:0000313" key="2">
    <source>
        <dbReference type="Proteomes" id="UP000679388"/>
    </source>
</evidence>
<dbReference type="EMBL" id="CP059558">
    <property type="protein sequence ID" value="QUY37862.1"/>
    <property type="molecule type" value="Genomic_DNA"/>
</dbReference>
<sequence length="142" mass="16703">MEVRGYKLLELHTILLCATSYINENFIFSNQNQIDDINYGLIVHAFLLSVFKDQGFSNFKLMQGKNLNAKEHFWLENEDTIIDLTAQKSLKVTTPLILIPKKTYYQNHLLSINEKRLMLKSIPKEINQAIIPIKKVFYKDYY</sequence>